<sequence length="98" mass="10741">MANNAKLCAALMVAFVMVATMTAPTMAVRPMLLRQMPENLQMQQLVTLMLEVVAAHSDNNKDSVLRCIPQYNRCGPAMDGVPCCEPYTCSSQYYGSCS</sequence>
<dbReference type="InterPro" id="IPR011052">
    <property type="entry name" value="Proteinase_amylase_inhib_sf"/>
</dbReference>
<organism evidence="4 5">
    <name type="scientific">Saponaria officinalis</name>
    <name type="common">Common soapwort</name>
    <name type="synonym">Lychnis saponaria</name>
    <dbReference type="NCBI Taxonomy" id="3572"/>
    <lineage>
        <taxon>Eukaryota</taxon>
        <taxon>Viridiplantae</taxon>
        <taxon>Streptophyta</taxon>
        <taxon>Embryophyta</taxon>
        <taxon>Tracheophyta</taxon>
        <taxon>Spermatophyta</taxon>
        <taxon>Magnoliopsida</taxon>
        <taxon>eudicotyledons</taxon>
        <taxon>Gunneridae</taxon>
        <taxon>Pentapetalae</taxon>
        <taxon>Caryophyllales</taxon>
        <taxon>Caryophyllaceae</taxon>
        <taxon>Caryophylleae</taxon>
        <taxon>Saponaria</taxon>
    </lineage>
</organism>
<evidence type="ECO:0000256" key="1">
    <source>
        <dbReference type="ARBA" id="ARBA00022854"/>
    </source>
</evidence>
<name>A0AAW1KW01_SAPOF</name>
<keyword evidence="3" id="KW-0732">Signal</keyword>
<feature type="signal peptide" evidence="3">
    <location>
        <begin position="1"/>
        <end position="27"/>
    </location>
</feature>
<dbReference type="SUPFAM" id="SSF57027">
    <property type="entry name" value="Plant inhibitors of proteinases and amylases"/>
    <property type="match status" value="1"/>
</dbReference>
<dbReference type="Proteomes" id="UP001443914">
    <property type="component" value="Unassembled WGS sequence"/>
</dbReference>
<comment type="caution">
    <text evidence="4">The sequence shown here is derived from an EMBL/GenBank/DDBJ whole genome shotgun (WGS) entry which is preliminary data.</text>
</comment>
<keyword evidence="5" id="KW-1185">Reference proteome</keyword>
<dbReference type="EMBL" id="JBDFQZ010000005">
    <property type="protein sequence ID" value="KAK9725527.1"/>
    <property type="molecule type" value="Genomic_DNA"/>
</dbReference>
<evidence type="ECO:0000256" key="3">
    <source>
        <dbReference type="SAM" id="SignalP"/>
    </source>
</evidence>
<proteinExistence type="predicted"/>
<reference evidence="4" key="1">
    <citation type="submission" date="2024-03" db="EMBL/GenBank/DDBJ databases">
        <title>WGS assembly of Saponaria officinalis var. Norfolk2.</title>
        <authorList>
            <person name="Jenkins J."/>
            <person name="Shu S."/>
            <person name="Grimwood J."/>
            <person name="Barry K."/>
            <person name="Goodstein D."/>
            <person name="Schmutz J."/>
            <person name="Leebens-Mack J."/>
            <person name="Osbourn A."/>
        </authorList>
    </citation>
    <scope>NUCLEOTIDE SEQUENCE [LARGE SCALE GENOMIC DNA]</scope>
    <source>
        <strain evidence="4">JIC</strain>
    </source>
</reference>
<gene>
    <name evidence="4" type="ORF">RND81_05G150900</name>
</gene>
<evidence type="ECO:0000313" key="4">
    <source>
        <dbReference type="EMBL" id="KAK9725527.1"/>
    </source>
</evidence>
<dbReference type="GO" id="GO:0004866">
    <property type="term" value="F:endopeptidase inhibitor activity"/>
    <property type="evidence" value="ECO:0007669"/>
    <property type="project" value="InterPro"/>
</dbReference>
<keyword evidence="1" id="KW-0960">Knottin</keyword>
<accession>A0AAW1KW01</accession>
<evidence type="ECO:0000313" key="5">
    <source>
        <dbReference type="Proteomes" id="UP001443914"/>
    </source>
</evidence>
<keyword evidence="2" id="KW-1015">Disulfide bond</keyword>
<protein>
    <submittedName>
        <fullName evidence="4">Uncharacterized protein</fullName>
    </submittedName>
</protein>
<evidence type="ECO:0000256" key="2">
    <source>
        <dbReference type="ARBA" id="ARBA00023157"/>
    </source>
</evidence>
<feature type="chain" id="PRO_5043867173" evidence="3">
    <location>
        <begin position="28"/>
        <end position="98"/>
    </location>
</feature>
<dbReference type="AlphaFoldDB" id="A0AAW1KW01"/>